<dbReference type="AlphaFoldDB" id="A0A2N9GDQ9"/>
<proteinExistence type="predicted"/>
<feature type="domain" description="F-box associated beta-propeller type 3" evidence="1">
    <location>
        <begin position="5"/>
        <end position="136"/>
    </location>
</feature>
<organism evidence="2">
    <name type="scientific">Fagus sylvatica</name>
    <name type="common">Beechnut</name>
    <dbReference type="NCBI Taxonomy" id="28930"/>
    <lineage>
        <taxon>Eukaryota</taxon>
        <taxon>Viridiplantae</taxon>
        <taxon>Streptophyta</taxon>
        <taxon>Embryophyta</taxon>
        <taxon>Tracheophyta</taxon>
        <taxon>Spermatophyta</taxon>
        <taxon>Magnoliopsida</taxon>
        <taxon>eudicotyledons</taxon>
        <taxon>Gunneridae</taxon>
        <taxon>Pentapetalae</taxon>
        <taxon>rosids</taxon>
        <taxon>fabids</taxon>
        <taxon>Fagales</taxon>
        <taxon>Fagaceae</taxon>
        <taxon>Fagus</taxon>
    </lineage>
</organism>
<dbReference type="PANTHER" id="PTHR31672">
    <property type="entry name" value="BNACNNG10540D PROTEIN"/>
    <property type="match status" value="1"/>
</dbReference>
<evidence type="ECO:0000259" key="1">
    <source>
        <dbReference type="Pfam" id="PF08268"/>
    </source>
</evidence>
<reference evidence="2" key="1">
    <citation type="submission" date="2018-02" db="EMBL/GenBank/DDBJ databases">
        <authorList>
            <person name="Cohen D.B."/>
            <person name="Kent A.D."/>
        </authorList>
    </citation>
    <scope>NUCLEOTIDE SEQUENCE</scope>
</reference>
<dbReference type="EMBL" id="OIVN01001779">
    <property type="protein sequence ID" value="SPC97580.1"/>
    <property type="molecule type" value="Genomic_DNA"/>
</dbReference>
<dbReference type="PANTHER" id="PTHR31672:SF13">
    <property type="entry name" value="F-BOX PROTEIN CPR30-LIKE"/>
    <property type="match status" value="1"/>
</dbReference>
<accession>A0A2N9GDQ9</accession>
<dbReference type="InterPro" id="IPR050796">
    <property type="entry name" value="SCF_F-box_component"/>
</dbReference>
<gene>
    <name evidence="2" type="ORF">FSB_LOCUS25462</name>
</gene>
<name>A0A2N9GDQ9_FAGSY</name>
<evidence type="ECO:0000313" key="2">
    <source>
        <dbReference type="EMBL" id="SPC97580.1"/>
    </source>
</evidence>
<dbReference type="Pfam" id="PF08268">
    <property type="entry name" value="FBA_3"/>
    <property type="match status" value="1"/>
</dbReference>
<dbReference type="InterPro" id="IPR017451">
    <property type="entry name" value="F-box-assoc_interact_dom"/>
</dbReference>
<dbReference type="InterPro" id="IPR013187">
    <property type="entry name" value="F-box-assoc_dom_typ3"/>
</dbReference>
<dbReference type="NCBIfam" id="TIGR01640">
    <property type="entry name" value="F_box_assoc_1"/>
    <property type="match status" value="1"/>
</dbReference>
<protein>
    <recommendedName>
        <fullName evidence="1">F-box associated beta-propeller type 3 domain-containing protein</fullName>
    </recommendedName>
</protein>
<sequence>MLSTDSWRTVGPLSGSIVEIEDDFVFVNGALYYLARNTEGRKFILSFDVNDERFQEIMLPDDYLGEFSPHFCNFEQLAVFKGLLALVAFGTDLDEEDLCIIWVMREYGVIESWTLDTVPVDYVEMFYGFTDNGELLIEVKSGIVSFDPDSLNENNLGIQYTIWLGYINDFMESLVLVDE</sequence>